<dbReference type="EMBL" id="JAPEUY010000017">
    <property type="protein sequence ID" value="KAJ4364556.1"/>
    <property type="molecule type" value="Genomic_DNA"/>
</dbReference>
<feature type="region of interest" description="Disordered" evidence="1">
    <location>
        <begin position="85"/>
        <end position="122"/>
    </location>
</feature>
<protein>
    <submittedName>
        <fullName evidence="2">Uncharacterized protein</fullName>
    </submittedName>
</protein>
<feature type="compositionally biased region" description="Basic and acidic residues" evidence="1">
    <location>
        <begin position="109"/>
        <end position="122"/>
    </location>
</feature>
<evidence type="ECO:0000313" key="3">
    <source>
        <dbReference type="Proteomes" id="UP001140560"/>
    </source>
</evidence>
<dbReference type="OrthoDB" id="3755201at2759"/>
<dbReference type="AlphaFoldDB" id="A0A9W8Y217"/>
<name>A0A9W8Y217_9PLEO</name>
<sequence length="185" mass="20582">MPTDVHGQTHAGSLGLFDDDTEHDNATARAERHEYERLEGVIRRQERRDARQSRKDQKAAEHRAAAAAQGKSKLLPRWLGRLFGGGGGKDLSSDDATPPARPVAVAEGQRGRGIEEERGRSRIPRRNMEEYVIVRRPETPEPVYTGEDVDAVDSPWLRECGMVRVKSDDPGGCHIVPKSVVQKNE</sequence>
<keyword evidence="3" id="KW-1185">Reference proteome</keyword>
<evidence type="ECO:0000313" key="2">
    <source>
        <dbReference type="EMBL" id="KAJ4364556.1"/>
    </source>
</evidence>
<dbReference type="Proteomes" id="UP001140560">
    <property type="component" value="Unassembled WGS sequence"/>
</dbReference>
<feature type="region of interest" description="Disordered" evidence="1">
    <location>
        <begin position="1"/>
        <end position="72"/>
    </location>
</feature>
<accession>A0A9W8Y217</accession>
<comment type="caution">
    <text evidence="2">The sequence shown here is derived from an EMBL/GenBank/DDBJ whole genome shotgun (WGS) entry which is preliminary data.</text>
</comment>
<evidence type="ECO:0000256" key="1">
    <source>
        <dbReference type="SAM" id="MobiDB-lite"/>
    </source>
</evidence>
<proteinExistence type="predicted"/>
<feature type="compositionally biased region" description="Basic and acidic residues" evidence="1">
    <location>
        <begin position="23"/>
        <end position="64"/>
    </location>
</feature>
<organism evidence="2 3">
    <name type="scientific">Neocucurbitaria cava</name>
    <dbReference type="NCBI Taxonomy" id="798079"/>
    <lineage>
        <taxon>Eukaryota</taxon>
        <taxon>Fungi</taxon>
        <taxon>Dikarya</taxon>
        <taxon>Ascomycota</taxon>
        <taxon>Pezizomycotina</taxon>
        <taxon>Dothideomycetes</taxon>
        <taxon>Pleosporomycetidae</taxon>
        <taxon>Pleosporales</taxon>
        <taxon>Pleosporineae</taxon>
        <taxon>Cucurbitariaceae</taxon>
        <taxon>Neocucurbitaria</taxon>
    </lineage>
</organism>
<reference evidence="2" key="1">
    <citation type="submission" date="2022-10" db="EMBL/GenBank/DDBJ databases">
        <title>Tapping the CABI collections for fungal endophytes: first genome assemblies for Collariella, Neodidymelliopsis, Ascochyta clinopodiicola, Didymella pomorum, Didymosphaeria variabile, Neocosmospora piperis and Neocucurbitaria cava.</title>
        <authorList>
            <person name="Hill R."/>
        </authorList>
    </citation>
    <scope>NUCLEOTIDE SEQUENCE</scope>
    <source>
        <strain evidence="2">IMI 356814</strain>
    </source>
</reference>
<gene>
    <name evidence="2" type="ORF">N0V83_009152</name>
</gene>